<feature type="non-terminal residue" evidence="2">
    <location>
        <position position="82"/>
    </location>
</feature>
<proteinExistence type="evidence at transcript level"/>
<evidence type="ECO:0000256" key="1">
    <source>
        <dbReference type="SAM" id="MobiDB-lite"/>
    </source>
</evidence>
<organism evidence="2">
    <name type="scientific">Mustela putorius furo</name>
    <name type="common">European domestic ferret</name>
    <name type="synonym">Mustela furo</name>
    <dbReference type="NCBI Taxonomy" id="9669"/>
    <lineage>
        <taxon>Eukaryota</taxon>
        <taxon>Metazoa</taxon>
        <taxon>Chordata</taxon>
        <taxon>Craniata</taxon>
        <taxon>Vertebrata</taxon>
        <taxon>Euteleostomi</taxon>
        <taxon>Mammalia</taxon>
        <taxon>Eutheria</taxon>
        <taxon>Laurasiatheria</taxon>
        <taxon>Carnivora</taxon>
        <taxon>Caniformia</taxon>
        <taxon>Musteloidea</taxon>
        <taxon>Mustelidae</taxon>
        <taxon>Mustelinae</taxon>
        <taxon>Mustela</taxon>
    </lineage>
</organism>
<protein>
    <submittedName>
        <fullName evidence="2">Uncharacterized protein</fullName>
    </submittedName>
</protein>
<dbReference type="AlphaFoldDB" id="G9L209"/>
<dbReference type="EMBL" id="JP022590">
    <property type="protein sequence ID" value="AES11188.1"/>
    <property type="molecule type" value="mRNA"/>
</dbReference>
<feature type="non-terminal residue" evidence="2">
    <location>
        <position position="1"/>
    </location>
</feature>
<accession>G9L209</accession>
<feature type="region of interest" description="Disordered" evidence="1">
    <location>
        <begin position="1"/>
        <end position="34"/>
    </location>
</feature>
<evidence type="ECO:0000313" key="2">
    <source>
        <dbReference type="EMBL" id="AES11188.1"/>
    </source>
</evidence>
<reference evidence="2" key="1">
    <citation type="journal article" date="2013" name="J. Virol.">
        <title>Sequencing, annotation, and characterization of the influenza ferret infectome.</title>
        <authorList>
            <person name="Leon A.J."/>
            <person name="Banner D."/>
            <person name="Xu L."/>
            <person name="Ran L."/>
            <person name="Peng Z."/>
            <person name="Yi K."/>
            <person name="Chen C."/>
            <person name="Xu F."/>
            <person name="Huang J."/>
            <person name="Zhao Z."/>
            <person name="Lin Z."/>
            <person name="Huang S.H."/>
            <person name="Fang Y."/>
            <person name="Kelvin A.A."/>
            <person name="Ross T.M."/>
            <person name="Farooqui A."/>
            <person name="Kelvin D.J."/>
        </authorList>
    </citation>
    <scope>NUCLEOTIDE SEQUENCE</scope>
    <source>
        <tissue evidence="2">Lungs</tissue>
    </source>
</reference>
<sequence>HPAPEVSAPAGRGARRAHTTPLKGSARGFGWNRGLRLPQLGDATKSVARAPPGTPGASLCPQCQRKRKVPRFLCRPGFFAEG</sequence>
<name>G9L209_MUSPF</name>